<dbReference type="EMBL" id="BJXL01000164">
    <property type="protein sequence ID" value="GEM85046.1"/>
    <property type="molecule type" value="Genomic_DNA"/>
</dbReference>
<dbReference type="Proteomes" id="UP000321197">
    <property type="component" value="Unassembled WGS sequence"/>
</dbReference>
<keyword evidence="1" id="KW-0472">Membrane</keyword>
<keyword evidence="1" id="KW-1133">Transmembrane helix</keyword>
<evidence type="ECO:0000313" key="2">
    <source>
        <dbReference type="EMBL" id="GEM85046.1"/>
    </source>
</evidence>
<accession>A0A511R7W3</accession>
<dbReference type="OrthoDB" id="1551186at2"/>
<protein>
    <submittedName>
        <fullName evidence="2">Uncharacterized protein</fullName>
    </submittedName>
</protein>
<evidence type="ECO:0000256" key="1">
    <source>
        <dbReference type="SAM" id="Phobius"/>
    </source>
</evidence>
<gene>
    <name evidence="2" type="ORF">MHY01S_32120</name>
</gene>
<feature type="transmembrane region" description="Helical" evidence="1">
    <location>
        <begin position="36"/>
        <end position="57"/>
    </location>
</feature>
<name>A0A511R7W3_9DEIN</name>
<dbReference type="AlphaFoldDB" id="A0A511R7W3"/>
<keyword evidence="1" id="KW-0812">Transmembrane</keyword>
<dbReference type="RefSeq" id="WP_119342375.1">
    <property type="nucleotide sequence ID" value="NZ_BJXL01000164.1"/>
</dbReference>
<reference evidence="2 3" key="1">
    <citation type="submission" date="2019-07" db="EMBL/GenBank/DDBJ databases">
        <title>Whole genome shotgun sequence of Meiothermus hypogaeus NBRC 106114.</title>
        <authorList>
            <person name="Hosoyama A."/>
            <person name="Uohara A."/>
            <person name="Ohji S."/>
            <person name="Ichikawa N."/>
        </authorList>
    </citation>
    <scope>NUCLEOTIDE SEQUENCE [LARGE SCALE GENOMIC DNA]</scope>
    <source>
        <strain evidence="2 3">NBRC 106114</strain>
    </source>
</reference>
<evidence type="ECO:0000313" key="3">
    <source>
        <dbReference type="Proteomes" id="UP000321197"/>
    </source>
</evidence>
<comment type="caution">
    <text evidence="2">The sequence shown here is derived from an EMBL/GenBank/DDBJ whole genome shotgun (WGS) entry which is preliminary data.</text>
</comment>
<organism evidence="2 3">
    <name type="scientific">Meiothermus hypogaeus NBRC 106114</name>
    <dbReference type="NCBI Taxonomy" id="1227553"/>
    <lineage>
        <taxon>Bacteria</taxon>
        <taxon>Thermotogati</taxon>
        <taxon>Deinococcota</taxon>
        <taxon>Deinococci</taxon>
        <taxon>Thermales</taxon>
        <taxon>Thermaceae</taxon>
        <taxon>Meiothermus</taxon>
    </lineage>
</organism>
<sequence length="64" mass="6991">MIFLSLVLPHQANLWANTLAAVLTQLYVVGGCSASPSYLFFALAEVLCMAVIVGYVWRGRQSMV</sequence>
<proteinExistence type="predicted"/>